<sequence length="83" mass="9277">MTNVRAATIIPTGIDCSHPVSPLSTDGNCHGKFSRTFLSLCVCVARPPPFPLATLLRLQPRRLLIGRVRSRRHEQARAEKYSH</sequence>
<proteinExistence type="predicted"/>
<protein>
    <submittedName>
        <fullName evidence="1">Uncharacterized protein</fullName>
    </submittedName>
</protein>
<gene>
    <name evidence="1" type="ORF">BaRGS_00040394</name>
</gene>
<comment type="caution">
    <text evidence="1">The sequence shown here is derived from an EMBL/GenBank/DDBJ whole genome shotgun (WGS) entry which is preliminary data.</text>
</comment>
<keyword evidence="2" id="KW-1185">Reference proteome</keyword>
<reference evidence="1 2" key="1">
    <citation type="journal article" date="2023" name="Sci. Data">
        <title>Genome assembly of the Korean intertidal mud-creeper Batillaria attramentaria.</title>
        <authorList>
            <person name="Patra A.K."/>
            <person name="Ho P.T."/>
            <person name="Jun S."/>
            <person name="Lee S.J."/>
            <person name="Kim Y."/>
            <person name="Won Y.J."/>
        </authorList>
    </citation>
    <scope>NUCLEOTIDE SEQUENCE [LARGE SCALE GENOMIC DNA]</scope>
    <source>
        <strain evidence="1">Wonlab-2016</strain>
    </source>
</reference>
<accession>A0ABD0J098</accession>
<name>A0ABD0J098_9CAEN</name>
<organism evidence="1 2">
    <name type="scientific">Batillaria attramentaria</name>
    <dbReference type="NCBI Taxonomy" id="370345"/>
    <lineage>
        <taxon>Eukaryota</taxon>
        <taxon>Metazoa</taxon>
        <taxon>Spiralia</taxon>
        <taxon>Lophotrochozoa</taxon>
        <taxon>Mollusca</taxon>
        <taxon>Gastropoda</taxon>
        <taxon>Caenogastropoda</taxon>
        <taxon>Sorbeoconcha</taxon>
        <taxon>Cerithioidea</taxon>
        <taxon>Batillariidae</taxon>
        <taxon>Batillaria</taxon>
    </lineage>
</organism>
<evidence type="ECO:0000313" key="2">
    <source>
        <dbReference type="Proteomes" id="UP001519460"/>
    </source>
</evidence>
<dbReference type="AlphaFoldDB" id="A0ABD0J098"/>
<dbReference type="Proteomes" id="UP001519460">
    <property type="component" value="Unassembled WGS sequence"/>
</dbReference>
<dbReference type="EMBL" id="JACVVK020000802">
    <property type="protein sequence ID" value="KAK7444861.1"/>
    <property type="molecule type" value="Genomic_DNA"/>
</dbReference>
<evidence type="ECO:0000313" key="1">
    <source>
        <dbReference type="EMBL" id="KAK7444861.1"/>
    </source>
</evidence>